<evidence type="ECO:0000313" key="2">
    <source>
        <dbReference type="Proteomes" id="UP000677913"/>
    </source>
</evidence>
<gene>
    <name evidence="1" type="ORF">KGA66_05260</name>
</gene>
<protein>
    <submittedName>
        <fullName evidence="1">Uncharacterized protein</fullName>
    </submittedName>
</protein>
<sequence length="99" mass="11132">MTEPEPRHLAEVYPALVHFLETALMDLGEHAFVDAVSDLPFLGWCRCKPDCNYFQTGDAEAAGSAWIHIDDDDAPRVWLQLDRDCAAIVGMEIHDFELS</sequence>
<accession>A0A8J7WHQ9</accession>
<organism evidence="1 2">
    <name type="scientific">Actinocrinis puniceicyclus</name>
    <dbReference type="NCBI Taxonomy" id="977794"/>
    <lineage>
        <taxon>Bacteria</taxon>
        <taxon>Bacillati</taxon>
        <taxon>Actinomycetota</taxon>
        <taxon>Actinomycetes</taxon>
        <taxon>Catenulisporales</taxon>
        <taxon>Actinospicaceae</taxon>
        <taxon>Actinocrinis</taxon>
    </lineage>
</organism>
<dbReference type="Proteomes" id="UP000677913">
    <property type="component" value="Unassembled WGS sequence"/>
</dbReference>
<dbReference type="AlphaFoldDB" id="A0A8J7WHQ9"/>
<evidence type="ECO:0000313" key="1">
    <source>
        <dbReference type="EMBL" id="MBS2962443.1"/>
    </source>
</evidence>
<name>A0A8J7WHQ9_9ACTN</name>
<keyword evidence="2" id="KW-1185">Reference proteome</keyword>
<proteinExistence type="predicted"/>
<reference evidence="1" key="1">
    <citation type="submission" date="2021-04" db="EMBL/GenBank/DDBJ databases">
        <title>Genome based classification of Actinospica acidithermotolerans sp. nov., an actinobacterium isolated from an Indonesian hot spring.</title>
        <authorList>
            <person name="Kusuma A.B."/>
            <person name="Putra K.E."/>
            <person name="Nafisah S."/>
            <person name="Loh J."/>
            <person name="Nouioui I."/>
            <person name="Goodfellow M."/>
        </authorList>
    </citation>
    <scope>NUCLEOTIDE SEQUENCE</scope>
    <source>
        <strain evidence="1">DSM 45618</strain>
    </source>
</reference>
<dbReference type="RefSeq" id="WP_211465115.1">
    <property type="nucleotide sequence ID" value="NZ_JAGSXH010000011.1"/>
</dbReference>
<comment type="caution">
    <text evidence="1">The sequence shown here is derived from an EMBL/GenBank/DDBJ whole genome shotgun (WGS) entry which is preliminary data.</text>
</comment>
<dbReference type="EMBL" id="JAGSXH010000011">
    <property type="protein sequence ID" value="MBS2962443.1"/>
    <property type="molecule type" value="Genomic_DNA"/>
</dbReference>